<dbReference type="EMBL" id="VOEJ01000009">
    <property type="protein sequence ID" value="TWR25225.1"/>
    <property type="molecule type" value="Genomic_DNA"/>
</dbReference>
<keyword evidence="2" id="KW-1185">Reference proteome</keyword>
<dbReference type="OrthoDB" id="799497at2"/>
<comment type="caution">
    <text evidence="1">The sequence shown here is derived from an EMBL/GenBank/DDBJ whole genome shotgun (WGS) entry which is preliminary data.</text>
</comment>
<name>A0A563U0Q9_9SPHI</name>
<evidence type="ECO:0000313" key="1">
    <source>
        <dbReference type="EMBL" id="TWR25225.1"/>
    </source>
</evidence>
<evidence type="ECO:0000313" key="2">
    <source>
        <dbReference type="Proteomes" id="UP000320042"/>
    </source>
</evidence>
<dbReference type="AlphaFoldDB" id="A0A563U0Q9"/>
<sequence length="111" mass="12223">MELQHLSDKITPTVETMAAADNISHLPNSNTSTTHKNGTKPQMLQTVIDVLGEGLKQNFLGADINMEFLTLSIRSYASTTLKAVQQAAKPLSGKFHINHNNRHQQLNQSPC</sequence>
<accession>A0A563U0Q9</accession>
<proteinExistence type="predicted"/>
<dbReference type="RefSeq" id="WP_146383196.1">
    <property type="nucleotide sequence ID" value="NZ_VOEJ01000009.1"/>
</dbReference>
<organism evidence="1 2">
    <name type="scientific">Mucilaginibacter pallidiroseus</name>
    <dbReference type="NCBI Taxonomy" id="2599295"/>
    <lineage>
        <taxon>Bacteria</taxon>
        <taxon>Pseudomonadati</taxon>
        <taxon>Bacteroidota</taxon>
        <taxon>Sphingobacteriia</taxon>
        <taxon>Sphingobacteriales</taxon>
        <taxon>Sphingobacteriaceae</taxon>
        <taxon>Mucilaginibacter</taxon>
    </lineage>
</organism>
<gene>
    <name evidence="1" type="ORF">FPZ43_17295</name>
</gene>
<protein>
    <submittedName>
        <fullName evidence="1">Uncharacterized protein</fullName>
    </submittedName>
</protein>
<reference evidence="1 2" key="1">
    <citation type="submission" date="2019-07" db="EMBL/GenBank/DDBJ databases">
        <authorList>
            <person name="Kim J."/>
        </authorList>
    </citation>
    <scope>NUCLEOTIDE SEQUENCE [LARGE SCALE GENOMIC DNA]</scope>
    <source>
        <strain evidence="2">dk17</strain>
    </source>
</reference>
<dbReference type="Proteomes" id="UP000320042">
    <property type="component" value="Unassembled WGS sequence"/>
</dbReference>